<dbReference type="OrthoDB" id="5517795at2"/>
<gene>
    <name evidence="2" type="ORF">D7X32_41620</name>
</gene>
<keyword evidence="3" id="KW-1185">Reference proteome</keyword>
<evidence type="ECO:0000313" key="3">
    <source>
        <dbReference type="Proteomes" id="UP000268313"/>
    </source>
</evidence>
<dbReference type="RefSeq" id="WP_120608054.1">
    <property type="nucleotide sequence ID" value="NZ_JABFJX010000397.1"/>
</dbReference>
<reference evidence="3" key="1">
    <citation type="submission" date="2018-09" db="EMBL/GenBank/DDBJ databases">
        <authorList>
            <person name="Livingstone P.G."/>
            <person name="Whitworth D.E."/>
        </authorList>
    </citation>
    <scope>NUCLEOTIDE SEQUENCE [LARGE SCALE GENOMIC DNA]</scope>
    <source>
        <strain evidence="3">CA043D</strain>
    </source>
</reference>
<evidence type="ECO:0000313" key="2">
    <source>
        <dbReference type="EMBL" id="RKG94629.1"/>
    </source>
</evidence>
<dbReference type="EMBL" id="RAWE01000318">
    <property type="protein sequence ID" value="RKG94629.1"/>
    <property type="molecule type" value="Genomic_DNA"/>
</dbReference>
<proteinExistence type="predicted"/>
<feature type="region of interest" description="Disordered" evidence="1">
    <location>
        <begin position="56"/>
        <end position="86"/>
    </location>
</feature>
<dbReference type="Proteomes" id="UP000268313">
    <property type="component" value="Unassembled WGS sequence"/>
</dbReference>
<organism evidence="2 3">
    <name type="scientific">Corallococcus carmarthensis</name>
    <dbReference type="NCBI Taxonomy" id="2316728"/>
    <lineage>
        <taxon>Bacteria</taxon>
        <taxon>Pseudomonadati</taxon>
        <taxon>Myxococcota</taxon>
        <taxon>Myxococcia</taxon>
        <taxon>Myxococcales</taxon>
        <taxon>Cystobacterineae</taxon>
        <taxon>Myxococcaceae</taxon>
        <taxon>Corallococcus</taxon>
    </lineage>
</organism>
<feature type="compositionally biased region" description="Basic and acidic residues" evidence="1">
    <location>
        <begin position="62"/>
        <end position="72"/>
    </location>
</feature>
<comment type="caution">
    <text evidence="2">The sequence shown here is derived from an EMBL/GenBank/DDBJ whole genome shotgun (WGS) entry which is preliminary data.</text>
</comment>
<sequence>MKLPLPFRRDRPIIPSANAQDHAERLIAESLRMLGQVCSKVADAIEAQRLERQGYAHNSYLRRLDNEEDAKKSSGPGSAGSAGSGG</sequence>
<accession>A0A3A8JFV5</accession>
<feature type="compositionally biased region" description="Gly residues" evidence="1">
    <location>
        <begin position="77"/>
        <end position="86"/>
    </location>
</feature>
<evidence type="ECO:0000256" key="1">
    <source>
        <dbReference type="SAM" id="MobiDB-lite"/>
    </source>
</evidence>
<dbReference type="AlphaFoldDB" id="A0A3A8JFV5"/>
<feature type="region of interest" description="Disordered" evidence="1">
    <location>
        <begin position="1"/>
        <end position="20"/>
    </location>
</feature>
<name>A0A3A8JFV5_9BACT</name>
<protein>
    <submittedName>
        <fullName evidence="2">Uncharacterized protein</fullName>
    </submittedName>
</protein>